<dbReference type="SMART" id="SM00344">
    <property type="entry name" value="HTH_ASNC"/>
    <property type="match status" value="1"/>
</dbReference>
<accession>A0A438AEQ5</accession>
<dbReference type="InterPro" id="IPR011008">
    <property type="entry name" value="Dimeric_a/b-barrel"/>
</dbReference>
<dbReference type="InterPro" id="IPR019885">
    <property type="entry name" value="Tscrpt_reg_HTH_AsnC-type_CS"/>
</dbReference>
<evidence type="ECO:0000256" key="1">
    <source>
        <dbReference type="ARBA" id="ARBA00023015"/>
    </source>
</evidence>
<keyword evidence="7" id="KW-1185">Reference proteome</keyword>
<protein>
    <submittedName>
        <fullName evidence="6">Lrp/AsnC family transcriptional regulator</fullName>
    </submittedName>
</protein>
<evidence type="ECO:0000259" key="5">
    <source>
        <dbReference type="PROSITE" id="PS50956"/>
    </source>
</evidence>
<dbReference type="Pfam" id="PF13412">
    <property type="entry name" value="HTH_24"/>
    <property type="match status" value="1"/>
</dbReference>
<dbReference type="CDD" id="cd00090">
    <property type="entry name" value="HTH_ARSR"/>
    <property type="match status" value="1"/>
</dbReference>
<dbReference type="GO" id="GO:0006355">
    <property type="term" value="P:regulation of DNA-templated transcription"/>
    <property type="evidence" value="ECO:0007669"/>
    <property type="project" value="UniProtKB-ARBA"/>
</dbReference>
<dbReference type="AlphaFoldDB" id="A0A438AEQ5"/>
<dbReference type="InterPro" id="IPR036390">
    <property type="entry name" value="WH_DNA-bd_sf"/>
</dbReference>
<name>A0A438AEQ5_9RHOB</name>
<dbReference type="PRINTS" id="PR00033">
    <property type="entry name" value="HTHASNC"/>
</dbReference>
<reference evidence="6 7" key="1">
    <citation type="submission" date="2018-11" db="EMBL/GenBank/DDBJ databases">
        <title>Mesobaculum littorinae gen. nov., sp. nov., isolated from Littorina scabra that represents a novel genus of the order Rhodobacteraceae.</title>
        <authorList>
            <person name="Li F."/>
        </authorList>
    </citation>
    <scope>NUCLEOTIDE SEQUENCE [LARGE SCALE GENOMIC DNA]</scope>
    <source>
        <strain evidence="6 7">M0103</strain>
    </source>
</reference>
<dbReference type="InterPro" id="IPR000485">
    <property type="entry name" value="AsnC-type_HTH_dom"/>
</dbReference>
<dbReference type="InterPro" id="IPR019888">
    <property type="entry name" value="Tscrpt_reg_AsnC-like"/>
</dbReference>
<dbReference type="EMBL" id="RQXX01000005">
    <property type="protein sequence ID" value="RVV97174.1"/>
    <property type="molecule type" value="Genomic_DNA"/>
</dbReference>
<dbReference type="GO" id="GO:0043565">
    <property type="term" value="F:sequence-specific DNA binding"/>
    <property type="evidence" value="ECO:0007669"/>
    <property type="project" value="InterPro"/>
</dbReference>
<dbReference type="InterPro" id="IPR036388">
    <property type="entry name" value="WH-like_DNA-bd_sf"/>
</dbReference>
<evidence type="ECO:0000256" key="3">
    <source>
        <dbReference type="ARBA" id="ARBA00023163"/>
    </source>
</evidence>
<dbReference type="SUPFAM" id="SSF46785">
    <property type="entry name" value="Winged helix' DNA-binding domain"/>
    <property type="match status" value="1"/>
</dbReference>
<evidence type="ECO:0000313" key="6">
    <source>
        <dbReference type="EMBL" id="RVV97174.1"/>
    </source>
</evidence>
<evidence type="ECO:0000313" key="7">
    <source>
        <dbReference type="Proteomes" id="UP000285908"/>
    </source>
</evidence>
<sequence length="178" mass="20503">MDHNIWDKHDQSKGFRQDEQMSAIDRTDRRILALLSKNARMSNKELAGEVGLSPSSVHERTRRLTDTGLLAGAHAQVDLDRLGLSLRALLFVQMSEHEKTNLDRFIRETLRIPEVRAAWMISGRFDSLVEIVTRDTTHLHRVVVEQFSSREEIHRIETSIVFDGDRQYDLSSTLDLIP</sequence>
<proteinExistence type="predicted"/>
<dbReference type="PROSITE" id="PS00519">
    <property type="entry name" value="HTH_ASNC_1"/>
    <property type="match status" value="1"/>
</dbReference>
<evidence type="ECO:0000256" key="2">
    <source>
        <dbReference type="ARBA" id="ARBA00023125"/>
    </source>
</evidence>
<feature type="domain" description="HTH asnC-type" evidence="5">
    <location>
        <begin position="24"/>
        <end position="85"/>
    </location>
</feature>
<keyword evidence="3" id="KW-0804">Transcription</keyword>
<dbReference type="InterPro" id="IPR019887">
    <property type="entry name" value="Tscrpt_reg_AsnC/Lrp_C"/>
</dbReference>
<dbReference type="Proteomes" id="UP000285908">
    <property type="component" value="Unassembled WGS sequence"/>
</dbReference>
<dbReference type="GO" id="GO:0005829">
    <property type="term" value="C:cytosol"/>
    <property type="evidence" value="ECO:0007669"/>
    <property type="project" value="TreeGrafter"/>
</dbReference>
<comment type="caution">
    <text evidence="6">The sequence shown here is derived from an EMBL/GenBank/DDBJ whole genome shotgun (WGS) entry which is preliminary data.</text>
</comment>
<dbReference type="SUPFAM" id="SSF54909">
    <property type="entry name" value="Dimeric alpha+beta barrel"/>
    <property type="match status" value="1"/>
</dbReference>
<keyword evidence="1" id="KW-0805">Transcription regulation</keyword>
<dbReference type="Gene3D" id="1.10.10.10">
    <property type="entry name" value="Winged helix-like DNA-binding domain superfamily/Winged helix DNA-binding domain"/>
    <property type="match status" value="1"/>
</dbReference>
<dbReference type="PROSITE" id="PS50956">
    <property type="entry name" value="HTH_ASNC_2"/>
    <property type="match status" value="1"/>
</dbReference>
<gene>
    <name evidence="6" type="ORF">EKE94_14185</name>
</gene>
<dbReference type="Gene3D" id="3.30.70.920">
    <property type="match status" value="1"/>
</dbReference>
<dbReference type="PANTHER" id="PTHR30154">
    <property type="entry name" value="LEUCINE-RESPONSIVE REGULATORY PROTEIN"/>
    <property type="match status" value="1"/>
</dbReference>
<feature type="region of interest" description="Disordered" evidence="4">
    <location>
        <begin position="1"/>
        <end position="20"/>
    </location>
</feature>
<organism evidence="6 7">
    <name type="scientific">Mesobaculum littorinae</name>
    <dbReference type="NCBI Taxonomy" id="2486419"/>
    <lineage>
        <taxon>Bacteria</taxon>
        <taxon>Pseudomonadati</taxon>
        <taxon>Pseudomonadota</taxon>
        <taxon>Alphaproteobacteria</taxon>
        <taxon>Rhodobacterales</taxon>
        <taxon>Roseobacteraceae</taxon>
        <taxon>Mesobaculum</taxon>
    </lineage>
</organism>
<dbReference type="InterPro" id="IPR011991">
    <property type="entry name" value="ArsR-like_HTH"/>
</dbReference>
<keyword evidence="2" id="KW-0238">DNA-binding</keyword>
<dbReference type="Pfam" id="PF01037">
    <property type="entry name" value="AsnC_trans_reg"/>
    <property type="match status" value="1"/>
</dbReference>
<evidence type="ECO:0000256" key="4">
    <source>
        <dbReference type="SAM" id="MobiDB-lite"/>
    </source>
</evidence>
<dbReference type="GO" id="GO:0043200">
    <property type="term" value="P:response to amino acid"/>
    <property type="evidence" value="ECO:0007669"/>
    <property type="project" value="TreeGrafter"/>
</dbReference>
<dbReference type="RefSeq" id="WP_127907300.1">
    <property type="nucleotide sequence ID" value="NZ_RQXX01000005.1"/>
</dbReference>
<dbReference type="PANTHER" id="PTHR30154:SF54">
    <property type="entry name" value="POSSIBLE TRANSCRIPTIONAL REGULATORY PROTEIN (PROBABLY LRP_ASNC-FAMILY)"/>
    <property type="match status" value="1"/>
</dbReference>
<dbReference type="OrthoDB" id="7856348at2"/>